<protein>
    <submittedName>
        <fullName evidence="1">Uncharacterized protein</fullName>
    </submittedName>
</protein>
<accession>A0A368G819</accession>
<gene>
    <name evidence="1" type="ORF">ANCCAN_13495</name>
</gene>
<proteinExistence type="predicted"/>
<evidence type="ECO:0000313" key="1">
    <source>
        <dbReference type="EMBL" id="RCN40561.1"/>
    </source>
</evidence>
<keyword evidence="2" id="KW-1185">Reference proteome</keyword>
<reference evidence="1 2" key="1">
    <citation type="submission" date="2014-10" db="EMBL/GenBank/DDBJ databases">
        <title>Draft genome of the hookworm Ancylostoma caninum.</title>
        <authorList>
            <person name="Mitreva M."/>
        </authorList>
    </citation>
    <scope>NUCLEOTIDE SEQUENCE [LARGE SCALE GENOMIC DNA]</scope>
    <source>
        <strain evidence="1 2">Baltimore</strain>
    </source>
</reference>
<name>A0A368G819_ANCCA</name>
<dbReference type="OrthoDB" id="409898at2759"/>
<dbReference type="AlphaFoldDB" id="A0A368G819"/>
<dbReference type="EMBL" id="JOJR01000279">
    <property type="protein sequence ID" value="RCN40561.1"/>
    <property type="molecule type" value="Genomic_DNA"/>
</dbReference>
<dbReference type="Proteomes" id="UP000252519">
    <property type="component" value="Unassembled WGS sequence"/>
</dbReference>
<comment type="caution">
    <text evidence="1">The sequence shown here is derived from an EMBL/GenBank/DDBJ whole genome shotgun (WGS) entry which is preliminary data.</text>
</comment>
<organism evidence="1 2">
    <name type="scientific">Ancylostoma caninum</name>
    <name type="common">Dog hookworm</name>
    <dbReference type="NCBI Taxonomy" id="29170"/>
    <lineage>
        <taxon>Eukaryota</taxon>
        <taxon>Metazoa</taxon>
        <taxon>Ecdysozoa</taxon>
        <taxon>Nematoda</taxon>
        <taxon>Chromadorea</taxon>
        <taxon>Rhabditida</taxon>
        <taxon>Rhabditina</taxon>
        <taxon>Rhabditomorpha</taxon>
        <taxon>Strongyloidea</taxon>
        <taxon>Ancylostomatidae</taxon>
        <taxon>Ancylostomatinae</taxon>
        <taxon>Ancylostoma</taxon>
    </lineage>
</organism>
<sequence length="114" mass="12670">MFHSNPRTKAGVDVIVSEKFRDAIKRHDDRLMKIHMPHNSGSQARSRVLSGLYSRNRPSASNEDFVIVADELNGHVGTEKNGNCAHGGFAFGERNADGERVQQCENVHELVVTN</sequence>
<evidence type="ECO:0000313" key="2">
    <source>
        <dbReference type="Proteomes" id="UP000252519"/>
    </source>
</evidence>